<dbReference type="InterPro" id="IPR006042">
    <property type="entry name" value="Xan_ur_permease"/>
</dbReference>
<keyword evidence="3" id="KW-0813">Transport</keyword>
<dbReference type="NCBIfam" id="TIGR00801">
    <property type="entry name" value="ncs2"/>
    <property type="match status" value="1"/>
</dbReference>
<feature type="transmembrane region" description="Helical" evidence="8">
    <location>
        <begin position="418"/>
        <end position="439"/>
    </location>
</feature>
<evidence type="ECO:0000313" key="10">
    <source>
        <dbReference type="EMBL" id="RNL40462.1"/>
    </source>
</evidence>
<evidence type="ECO:0000256" key="1">
    <source>
        <dbReference type="ARBA" id="ARBA00004651"/>
    </source>
</evidence>
<comment type="caution">
    <text evidence="10">The sequence shown here is derived from an EMBL/GenBank/DDBJ whole genome shotgun (WGS) entry which is preliminary data.</text>
</comment>
<dbReference type="InterPro" id="IPR006043">
    <property type="entry name" value="NCS2"/>
</dbReference>
<feature type="transmembrane region" description="Helical" evidence="8">
    <location>
        <begin position="207"/>
        <end position="231"/>
    </location>
</feature>
<reference evidence="11" key="1">
    <citation type="submission" date="2018-05" db="EMBL/GenBank/DDBJ databases">
        <title>Genome Sequencing of selected type strains of the family Eggerthellaceae.</title>
        <authorList>
            <person name="Danylec N."/>
            <person name="Stoll D.A."/>
            <person name="Doetsch A."/>
            <person name="Huch M."/>
        </authorList>
    </citation>
    <scope>NUCLEOTIDE SEQUENCE [LARGE SCALE GENOMIC DNA]</scope>
    <source>
        <strain evidence="11">DSM 24851</strain>
    </source>
</reference>
<feature type="transmembrane region" description="Helical" evidence="8">
    <location>
        <begin position="39"/>
        <end position="60"/>
    </location>
</feature>
<keyword evidence="4" id="KW-1003">Cell membrane</keyword>
<dbReference type="PANTHER" id="PTHR42810:SF2">
    <property type="entry name" value="PURINE PERMEASE C1399.01C-RELATED"/>
    <property type="match status" value="1"/>
</dbReference>
<dbReference type="EMBL" id="DYWI01000195">
    <property type="protein sequence ID" value="HJF66431.1"/>
    <property type="molecule type" value="Genomic_DNA"/>
</dbReference>
<dbReference type="RefSeq" id="WP_123208615.1">
    <property type="nucleotide sequence ID" value="NZ_JBHTHO010000005.1"/>
</dbReference>
<feature type="transmembrane region" description="Helical" evidence="8">
    <location>
        <begin position="118"/>
        <end position="136"/>
    </location>
</feature>
<gene>
    <name evidence="10" type="ORF">DMP06_04835</name>
    <name evidence="9" type="ORF">K8U77_10010</name>
</gene>
<evidence type="ECO:0000313" key="11">
    <source>
        <dbReference type="Proteomes" id="UP000269591"/>
    </source>
</evidence>
<evidence type="ECO:0000256" key="8">
    <source>
        <dbReference type="SAM" id="Phobius"/>
    </source>
</evidence>
<feature type="transmembrane region" description="Helical" evidence="8">
    <location>
        <begin position="388"/>
        <end position="412"/>
    </location>
</feature>
<keyword evidence="6 8" id="KW-1133">Transmembrane helix</keyword>
<evidence type="ECO:0000256" key="5">
    <source>
        <dbReference type="ARBA" id="ARBA00022692"/>
    </source>
</evidence>
<dbReference type="EMBL" id="QIBX01000006">
    <property type="protein sequence ID" value="RNL40462.1"/>
    <property type="molecule type" value="Genomic_DNA"/>
</dbReference>
<accession>A0A3N0B011</accession>
<dbReference type="Pfam" id="PF00860">
    <property type="entry name" value="Xan_ur_permease"/>
    <property type="match status" value="1"/>
</dbReference>
<feature type="transmembrane region" description="Helical" evidence="8">
    <location>
        <begin position="93"/>
        <end position="112"/>
    </location>
</feature>
<name>A0A3N0B011_9ACTN</name>
<dbReference type="NCBIfam" id="TIGR03173">
    <property type="entry name" value="pbuX"/>
    <property type="match status" value="1"/>
</dbReference>
<proteinExistence type="inferred from homology"/>
<reference evidence="10" key="2">
    <citation type="journal article" date="2019" name="Microbiol. Resour. Announc.">
        <title>Draft Genome Sequences of Type Strains of Gordonibacter faecihominis, Paraeggerthella hongkongensis, Parvibacter caecicola,Slackia equolifaciens, Slackia faecicanis, and Slackia isoflavoniconvertens.</title>
        <authorList>
            <person name="Danylec N."/>
            <person name="Stoll D.A."/>
            <person name="Dotsch A."/>
            <person name="Huch M."/>
        </authorList>
    </citation>
    <scope>NUCLEOTIDE SEQUENCE</scope>
    <source>
        <strain evidence="10">DSM 24851</strain>
    </source>
</reference>
<feature type="transmembrane region" description="Helical" evidence="8">
    <location>
        <begin position="251"/>
        <end position="280"/>
    </location>
</feature>
<feature type="transmembrane region" description="Helical" evidence="8">
    <location>
        <begin position="143"/>
        <end position="163"/>
    </location>
</feature>
<dbReference type="GO" id="GO:0005886">
    <property type="term" value="C:plasma membrane"/>
    <property type="evidence" value="ECO:0007669"/>
    <property type="project" value="UniProtKB-SubCell"/>
</dbReference>
<dbReference type="PROSITE" id="PS01116">
    <property type="entry name" value="XANTH_URACIL_PERMASE"/>
    <property type="match status" value="1"/>
</dbReference>
<dbReference type="GO" id="GO:0042907">
    <property type="term" value="F:xanthine transmembrane transporter activity"/>
    <property type="evidence" value="ECO:0007669"/>
    <property type="project" value="TreeGrafter"/>
</dbReference>
<keyword evidence="5 8" id="KW-0812">Transmembrane</keyword>
<keyword evidence="7 8" id="KW-0472">Membrane</keyword>
<dbReference type="NCBIfam" id="NF037981">
    <property type="entry name" value="NCS2_1"/>
    <property type="match status" value="1"/>
</dbReference>
<evidence type="ECO:0000313" key="9">
    <source>
        <dbReference type="EMBL" id="HJF66431.1"/>
    </source>
</evidence>
<evidence type="ECO:0000256" key="6">
    <source>
        <dbReference type="ARBA" id="ARBA00022989"/>
    </source>
</evidence>
<comment type="similarity">
    <text evidence="2">Belongs to the nucleobase:cation symporter-2 (NCS2) (TC 2.A.40) family.</text>
</comment>
<dbReference type="Proteomes" id="UP000269591">
    <property type="component" value="Unassembled WGS sequence"/>
</dbReference>
<feature type="transmembrane region" description="Helical" evidence="8">
    <location>
        <begin position="183"/>
        <end position="200"/>
    </location>
</feature>
<reference evidence="9" key="4">
    <citation type="submission" date="2021-09" db="EMBL/GenBank/DDBJ databases">
        <authorList>
            <person name="Gilroy R."/>
        </authorList>
    </citation>
    <scope>NUCLEOTIDE SEQUENCE</scope>
    <source>
        <strain evidence="9">ChiGjej6B6-11269</strain>
    </source>
</reference>
<dbReference type="PANTHER" id="PTHR42810">
    <property type="entry name" value="PURINE PERMEASE C1399.01C-RELATED"/>
    <property type="match status" value="1"/>
</dbReference>
<protein>
    <submittedName>
        <fullName evidence="9">Purine permease</fullName>
    </submittedName>
    <submittedName>
        <fullName evidence="10">Uracil permease</fullName>
    </submittedName>
</protein>
<feature type="transmembrane region" description="Helical" evidence="8">
    <location>
        <begin position="331"/>
        <end position="352"/>
    </location>
</feature>
<evidence type="ECO:0000256" key="7">
    <source>
        <dbReference type="ARBA" id="ARBA00023136"/>
    </source>
</evidence>
<evidence type="ECO:0000256" key="3">
    <source>
        <dbReference type="ARBA" id="ARBA00022448"/>
    </source>
</evidence>
<dbReference type="AlphaFoldDB" id="A0A3N0B011"/>
<evidence type="ECO:0000256" key="2">
    <source>
        <dbReference type="ARBA" id="ARBA00008821"/>
    </source>
</evidence>
<dbReference type="Proteomes" id="UP000786989">
    <property type="component" value="Unassembled WGS sequence"/>
</dbReference>
<organism evidence="10 11">
    <name type="scientific">Slackia equolifaciens</name>
    <dbReference type="NCBI Taxonomy" id="498718"/>
    <lineage>
        <taxon>Bacteria</taxon>
        <taxon>Bacillati</taxon>
        <taxon>Actinomycetota</taxon>
        <taxon>Coriobacteriia</taxon>
        <taxon>Eggerthellales</taxon>
        <taxon>Eggerthellaceae</taxon>
        <taxon>Slackia</taxon>
    </lineage>
</organism>
<dbReference type="OrthoDB" id="9805749at2"/>
<comment type="subcellular location">
    <subcellularLocation>
        <location evidence="1">Cell membrane</location>
        <topology evidence="1">Multi-pass membrane protein</topology>
    </subcellularLocation>
</comment>
<sequence>MAAAGGAKGAKKQFNHASLFQLDGDIPLLRAIPYGLQHVLAMFVANLAPIVVVAGAAGLGEGQTAMLVQSAMLIAGIGTLIQLFPVWRVGSGLPIVMGISFTFVSVLCVIAAQYGYNAAIGAIIVGGIFEGTLGLFAKYWRRIISPIVAAVVVTSIGFSLLSVGATSFGGGSGAEDFGSPRNLALGAIALVSCLAFQILAKGKTKQLSVLFGLVVGYIAALIAGAVDLSAFENMQLFALPHIMPFTPEFNLGAIISLAVIFLVSATETIGDTSALTIVGLGREVREKELSGSLAADGFVSALSGCFGCLPVTSFAQNIGLIAMTKVVNRKAIATGAVIMLLAALLPVVSAVFSSLPEAVLGGCTIMMFGNIIVSGFQMIARAGFSQRNILITALSLAIGIGFTQVSDIFVIFPELVRSVFADNCVAGVFLVAVIANLVLPKDISIDGAEVAGSAEQQQADAEALSDLRERAAAGDAQAAAAIESEEPAFVAPKPAELVFGDPDKRKAPED</sequence>
<evidence type="ECO:0000256" key="4">
    <source>
        <dbReference type="ARBA" id="ARBA00022475"/>
    </source>
</evidence>
<keyword evidence="11" id="KW-1185">Reference proteome</keyword>
<dbReference type="InterPro" id="IPR017588">
    <property type="entry name" value="UacT-like"/>
</dbReference>
<reference evidence="9" key="3">
    <citation type="journal article" date="2021" name="PeerJ">
        <title>Extensive microbial diversity within the chicken gut microbiome revealed by metagenomics and culture.</title>
        <authorList>
            <person name="Gilroy R."/>
            <person name="Ravi A."/>
            <person name="Getino M."/>
            <person name="Pursley I."/>
            <person name="Horton D.L."/>
            <person name="Alikhan N.F."/>
            <person name="Baker D."/>
            <person name="Gharbi K."/>
            <person name="Hall N."/>
            <person name="Watson M."/>
            <person name="Adriaenssens E.M."/>
            <person name="Foster-Nyarko E."/>
            <person name="Jarju S."/>
            <person name="Secka A."/>
            <person name="Antonio M."/>
            <person name="Oren A."/>
            <person name="Chaudhuri R.R."/>
            <person name="La Ragione R."/>
            <person name="Hildebrand F."/>
            <person name="Pallen M.J."/>
        </authorList>
    </citation>
    <scope>NUCLEOTIDE SEQUENCE</scope>
    <source>
        <strain evidence="9">ChiGjej6B6-11269</strain>
    </source>
</reference>
<feature type="transmembrane region" description="Helical" evidence="8">
    <location>
        <begin position="66"/>
        <end position="86"/>
    </location>
</feature>
<feature type="transmembrane region" description="Helical" evidence="8">
    <location>
        <begin position="358"/>
        <end position="376"/>
    </location>
</feature>